<evidence type="ECO:0000256" key="1">
    <source>
        <dbReference type="ARBA" id="ARBA00022679"/>
    </source>
</evidence>
<accession>A0A117J4K8</accession>
<dbReference type="Proteomes" id="UP000054078">
    <property type="component" value="Unassembled WGS sequence"/>
</dbReference>
<dbReference type="InterPro" id="IPR036390">
    <property type="entry name" value="WH_DNA-bd_sf"/>
</dbReference>
<dbReference type="SUPFAM" id="SSF53448">
    <property type="entry name" value="Nucleotide-diphospho-sugar transferases"/>
    <property type="match status" value="1"/>
</dbReference>
<dbReference type="GO" id="GO:0003700">
    <property type="term" value="F:DNA-binding transcription factor activity"/>
    <property type="evidence" value="ECO:0007669"/>
    <property type="project" value="InterPro"/>
</dbReference>
<dbReference type="RefSeq" id="WP_059054720.1">
    <property type="nucleotide sequence ID" value="NZ_LOJF01000009.1"/>
</dbReference>
<dbReference type="EMBL" id="LOJF01000009">
    <property type="protein sequence ID" value="KUH58571.1"/>
    <property type="molecule type" value="Genomic_DNA"/>
</dbReference>
<dbReference type="InterPro" id="IPR005835">
    <property type="entry name" value="NTP_transferase_dom"/>
</dbReference>
<dbReference type="Pfam" id="PF00483">
    <property type="entry name" value="NTP_transferase"/>
    <property type="match status" value="1"/>
</dbReference>
<dbReference type="PANTHER" id="PTHR43584">
    <property type="entry name" value="NUCLEOTIDYL TRANSFERASE"/>
    <property type="match status" value="1"/>
</dbReference>
<dbReference type="CDD" id="cd02523">
    <property type="entry name" value="PC_cytidylyltransferase"/>
    <property type="match status" value="1"/>
</dbReference>
<gene>
    <name evidence="4" type="ORF">AUL39_06220</name>
</gene>
<keyword evidence="1 4" id="KW-0808">Transferase</keyword>
<keyword evidence="5" id="KW-1185">Reference proteome</keyword>
<evidence type="ECO:0000313" key="4">
    <source>
        <dbReference type="EMBL" id="KUH58571.1"/>
    </source>
</evidence>
<proteinExistence type="predicted"/>
<dbReference type="STRING" id="1299998.AUL39_06220"/>
<dbReference type="InterPro" id="IPR036388">
    <property type="entry name" value="WH-like_DNA-bd_sf"/>
</dbReference>
<dbReference type="InterPro" id="IPR050065">
    <property type="entry name" value="GlmU-like"/>
</dbReference>
<evidence type="ECO:0000256" key="2">
    <source>
        <dbReference type="ARBA" id="ARBA00022695"/>
    </source>
</evidence>
<comment type="caution">
    <text evidence="4">The sequence shown here is derived from an EMBL/GenBank/DDBJ whole genome shotgun (WGS) entry which is preliminary data.</text>
</comment>
<evidence type="ECO:0000313" key="5">
    <source>
        <dbReference type="Proteomes" id="UP000054078"/>
    </source>
</evidence>
<dbReference type="PANTHER" id="PTHR43584:SF8">
    <property type="entry name" value="N-ACETYLMURAMATE ALPHA-1-PHOSPHATE URIDYLYLTRANSFERASE"/>
    <property type="match status" value="1"/>
</dbReference>
<evidence type="ECO:0000259" key="3">
    <source>
        <dbReference type="Pfam" id="PF00483"/>
    </source>
</evidence>
<dbReference type="Gene3D" id="1.10.10.10">
    <property type="entry name" value="Winged helix-like DNA-binding domain superfamily/Winged helix DNA-binding domain"/>
    <property type="match status" value="1"/>
</dbReference>
<reference evidence="4 5" key="1">
    <citation type="submission" date="2015-12" db="EMBL/GenBank/DDBJ databases">
        <title>Draft Genome Sequence of Olsenella scatoligenes SK9K4T; a Producer of 3-Methylindole- (skatole) and 4-Methylphenol- (p-cresol) Isolated from Pig Feces.</title>
        <authorList>
            <person name="Li X."/>
            <person name="Borg B."/>
            <person name="Canibe N."/>
        </authorList>
    </citation>
    <scope>NUCLEOTIDE SEQUENCE [LARGE SCALE GENOMIC DNA]</scope>
    <source>
        <strain evidence="4 5">SK9K4</strain>
    </source>
</reference>
<dbReference type="SUPFAM" id="SSF46785">
    <property type="entry name" value="Winged helix' DNA-binding domain"/>
    <property type="match status" value="1"/>
</dbReference>
<organism evidence="4 5">
    <name type="scientific">Tractidigestivibacter scatoligenes</name>
    <name type="common">Olsenella scatoligenes</name>
    <dbReference type="NCBI Taxonomy" id="1299998"/>
    <lineage>
        <taxon>Bacteria</taxon>
        <taxon>Bacillati</taxon>
        <taxon>Actinomycetota</taxon>
        <taxon>Coriobacteriia</taxon>
        <taxon>Coriobacteriales</taxon>
        <taxon>Atopobiaceae</taxon>
        <taxon>Tractidigestivibacter</taxon>
    </lineage>
</organism>
<sequence>MTHKEFLVLSTMATAPAPLTQRAVAAQTKMSVGSVNETISTLSDLGYVSERRVTDEGLEALEPFRAKRAVLIAAGFGSRMVPITLNTPKPLVRVGGKRIIDTILDAVYAAGITEVYVVRGYLGEQFDQLLYKYPTIKFIENPLYNEANNISSMVAAKDLLQSAYVFESDLLLRNPSLITRYQDRSNYLGIPMERSDDWCFKVKNGMINHLGIGGDGGVWQMVGISYWTPEDGAKLAEDIPATFAMPGGKERFWDEAPLTYFADNYKVYARECSLADVTEIDSFRELEAIDPAYDC</sequence>
<keyword evidence="2 4" id="KW-0548">Nucleotidyltransferase</keyword>
<dbReference type="AlphaFoldDB" id="A0A117J4K8"/>
<dbReference type="Gene3D" id="3.90.550.10">
    <property type="entry name" value="Spore Coat Polysaccharide Biosynthesis Protein SpsA, Chain A"/>
    <property type="match status" value="1"/>
</dbReference>
<dbReference type="OrthoDB" id="179763at2"/>
<dbReference type="InterPro" id="IPR029044">
    <property type="entry name" value="Nucleotide-diphossugar_trans"/>
</dbReference>
<dbReference type="GO" id="GO:0016779">
    <property type="term" value="F:nucleotidyltransferase activity"/>
    <property type="evidence" value="ECO:0007669"/>
    <property type="project" value="UniProtKB-KW"/>
</dbReference>
<name>A0A117J4K8_TRASO</name>
<feature type="domain" description="Nucleotidyl transferase" evidence="3">
    <location>
        <begin position="69"/>
        <end position="161"/>
    </location>
</feature>
<protein>
    <submittedName>
        <fullName evidence="4">CTP--phosphocholine cytidylyltransferase</fullName>
    </submittedName>
</protein>